<dbReference type="PANTHER" id="PTHR11122:SF13">
    <property type="entry name" value="GLUCOSE-6-PHOSPHATE 1-EPIMERASE"/>
    <property type="match status" value="1"/>
</dbReference>
<sequence length="296" mass="33687">MMTEYKLTNNFLRVTISSAGAEVTSVKAANGGYEYLWQADPKVWKRHAPILFPIVGRLQDDSYLYEGKRYHMSQHGFARDFDWQLVSQDDESLTLGFQSNPETLVKYPFDFALEAHYELVGFQLRVTYQVANRSDRIMPFSIGGHPAFNADFSDAQTSVTANEQTFTRYVLAGNYLNPQPIGKFSFSSVHKIQRSDFINDAIILKADKPYTELFLQANMKKDDPSQRSARIAVAAENVDFFGIWSKSSQGANFVALEPWWGVADTTDSDQQFDHKLAIKKLPAGEKQFFNYSMSFL</sequence>
<reference evidence="1 2" key="1">
    <citation type="journal article" date="2012" name="PLoS ONE">
        <title>Functional divergence in the genus oenococcus as predicted by genome sequencing of the newly-described species, Oenococcus kitaharae.</title>
        <authorList>
            <person name="Borneman A.R."/>
            <person name="McCarthy J.M."/>
            <person name="Chambers P.J."/>
            <person name="Bartowsky E.J."/>
        </authorList>
    </citation>
    <scope>NUCLEOTIDE SEQUENCE [LARGE SCALE GENOMIC DNA]</scope>
    <source>
        <strain evidence="2">DSM17330</strain>
    </source>
</reference>
<dbReference type="Pfam" id="PF01263">
    <property type="entry name" value="Aldose_epim"/>
    <property type="match status" value="1"/>
</dbReference>
<dbReference type="eggNOG" id="COG2017">
    <property type="taxonomic scope" value="Bacteria"/>
</dbReference>
<dbReference type="STRING" id="336988.NT96_00760"/>
<name>G9WFY2_9LACO</name>
<evidence type="ECO:0000313" key="1">
    <source>
        <dbReference type="EMBL" id="EHN59505.1"/>
    </source>
</evidence>
<gene>
    <name evidence="1" type="ORF">OKIT_1422</name>
</gene>
<dbReference type="CDD" id="cd09024">
    <property type="entry name" value="Aldose_epim_lacX"/>
    <property type="match status" value="1"/>
</dbReference>
<dbReference type="PATRIC" id="fig|1045004.4.peg.1397"/>
<accession>G9WFY2</accession>
<dbReference type="HOGENOM" id="CLU_057834_1_0_9"/>
<comment type="caution">
    <text evidence="1">The sequence shown here is derived from an EMBL/GenBank/DDBJ whole genome shotgun (WGS) entry which is preliminary data.</text>
</comment>
<dbReference type="InterPro" id="IPR037481">
    <property type="entry name" value="LacX"/>
</dbReference>
<evidence type="ECO:0000313" key="2">
    <source>
        <dbReference type="Proteomes" id="UP000004959"/>
    </source>
</evidence>
<proteinExistence type="predicted"/>
<dbReference type="GO" id="GO:0030246">
    <property type="term" value="F:carbohydrate binding"/>
    <property type="evidence" value="ECO:0007669"/>
    <property type="project" value="InterPro"/>
</dbReference>
<dbReference type="InterPro" id="IPR014718">
    <property type="entry name" value="GH-type_carb-bd"/>
</dbReference>
<keyword evidence="2" id="KW-1185">Reference proteome</keyword>
<dbReference type="InterPro" id="IPR008183">
    <property type="entry name" value="Aldose_1/G6P_1-epimerase"/>
</dbReference>
<dbReference type="Proteomes" id="UP000004959">
    <property type="component" value="Chromosome"/>
</dbReference>
<dbReference type="SUPFAM" id="SSF74650">
    <property type="entry name" value="Galactose mutarotase-like"/>
    <property type="match status" value="1"/>
</dbReference>
<dbReference type="Gene3D" id="2.70.98.10">
    <property type="match status" value="1"/>
</dbReference>
<dbReference type="PANTHER" id="PTHR11122">
    <property type="entry name" value="APOSPORY-ASSOCIATED PROTEIN C-RELATED"/>
    <property type="match status" value="1"/>
</dbReference>
<dbReference type="InterPro" id="IPR011013">
    <property type="entry name" value="Gal_mutarotase_sf_dom"/>
</dbReference>
<protein>
    <submittedName>
        <fullName evidence="1">Galactose mutarotase related enzyme</fullName>
    </submittedName>
</protein>
<dbReference type="GO" id="GO:0005975">
    <property type="term" value="P:carbohydrate metabolic process"/>
    <property type="evidence" value="ECO:0007669"/>
    <property type="project" value="InterPro"/>
</dbReference>
<dbReference type="AlphaFoldDB" id="G9WFY2"/>
<dbReference type="EMBL" id="AFVZ01000001">
    <property type="protein sequence ID" value="EHN59505.1"/>
    <property type="molecule type" value="Genomic_DNA"/>
</dbReference>
<dbReference type="GO" id="GO:0016853">
    <property type="term" value="F:isomerase activity"/>
    <property type="evidence" value="ECO:0007669"/>
    <property type="project" value="InterPro"/>
</dbReference>
<organism evidence="1 2">
    <name type="scientific">Oenococcus kitaharae DSM 17330</name>
    <dbReference type="NCBI Taxonomy" id="1045004"/>
    <lineage>
        <taxon>Bacteria</taxon>
        <taxon>Bacillati</taxon>
        <taxon>Bacillota</taxon>
        <taxon>Bacilli</taxon>
        <taxon>Lactobacillales</taxon>
        <taxon>Lactobacillaceae</taxon>
        <taxon>Oenococcus</taxon>
    </lineage>
</organism>